<protein>
    <recommendedName>
        <fullName evidence="10">Nephrin</fullName>
    </recommendedName>
</protein>
<dbReference type="InterPro" id="IPR036179">
    <property type="entry name" value="Ig-like_dom_sf"/>
</dbReference>
<sequence>MSDVLDSRKSTENASKAVTTSFLEGIQMPARQYLTRNNGRVPIHFAVAGEKAAIPCNISTPLSDDQVSLILWYRVDMPNPIYTLDIRKRTIKEAKHFPSPEIKDRSYFNMNIHPPTLVLEPARVEDEADYKCRVDLRRSRTLILHTKLHIIVPPGDPFIVDDNGQRLRDIIGPFDEGAFLTLGCEVDGGDPSPEVTWWRGTTLLDDSFNVTPQGFVRNELFLFELKRSDLLAELTCQATNTNLTKPRTSAVRLDINLRPLEVKIEPLRYPLNAGGRKQIVCETTGSRPRAILSWWLDGKKIGAGTSDTVSDGGNLTVSTLHLVPTPDDNGKILSCRAENPALPQAAIEDEWTIRVNYAPIINLAFGANIKASTIKEGSDVYLECTIRANPWVSEVQWQFEDHFVHSNISAGVIISNQTLVLQGVRREHRGRYRCMAGNSEGPSVSEYLHLLVQYSPVCKQADPKVYGVARTENVNVTCEVEADPPDVNFRWSLNNTLETVNLQKWWSEGSRSVLSYTPRTLAGYGLLLCWGSNAIGGQREPCVAKIIPAGAPESPKECSVTNQSSHSLSVECDPGYDGGLPQTFHLELYNSVVEHLAANLTKTDTPAFKVHTLPPGTAFVLVLYASNGKGKSNSVALMASTLPPPERRTAEEDMTSFSPLLGILIGVVAVLVIVTIVIIIIIRFQSSRGRSKDSAVQDESTRCETPLKKELEDSQEDRKGPDIIPFANETEVYFTGGATEQMRQIRSIHKLPGSPKELCQRTYDTQL</sequence>
<reference evidence="8 9" key="1">
    <citation type="journal article" date="2022" name="Nat. Ecol. Evol.">
        <title>A masculinizing supergene underlies an exaggerated male reproductive morph in a spider.</title>
        <authorList>
            <person name="Hendrickx F."/>
            <person name="De Corte Z."/>
            <person name="Sonet G."/>
            <person name="Van Belleghem S.M."/>
            <person name="Kostlbacher S."/>
            <person name="Vangestel C."/>
        </authorList>
    </citation>
    <scope>NUCLEOTIDE SEQUENCE [LARGE SCALE GENOMIC DNA]</scope>
    <source>
        <strain evidence="8">W744_W776</strain>
    </source>
</reference>
<name>A0AAV6UDS5_9ARAC</name>
<evidence type="ECO:0000259" key="6">
    <source>
        <dbReference type="PROSITE" id="PS50835"/>
    </source>
</evidence>
<keyword evidence="5" id="KW-0812">Transmembrane</keyword>
<dbReference type="SUPFAM" id="SSF48726">
    <property type="entry name" value="Immunoglobulin"/>
    <property type="match status" value="5"/>
</dbReference>
<evidence type="ECO:0000256" key="4">
    <source>
        <dbReference type="SAM" id="MobiDB-lite"/>
    </source>
</evidence>
<feature type="domain" description="Ig-like" evidence="6">
    <location>
        <begin position="29"/>
        <end position="143"/>
    </location>
</feature>
<evidence type="ECO:0000256" key="5">
    <source>
        <dbReference type="SAM" id="Phobius"/>
    </source>
</evidence>
<dbReference type="Gene3D" id="2.60.40.10">
    <property type="entry name" value="Immunoglobulins"/>
    <property type="match status" value="6"/>
</dbReference>
<evidence type="ECO:0000256" key="3">
    <source>
        <dbReference type="ARBA" id="ARBA00023157"/>
    </source>
</evidence>
<evidence type="ECO:0000256" key="2">
    <source>
        <dbReference type="ARBA" id="ARBA00023136"/>
    </source>
</evidence>
<evidence type="ECO:0000313" key="9">
    <source>
        <dbReference type="Proteomes" id="UP000827092"/>
    </source>
</evidence>
<gene>
    <name evidence="8" type="ORF">JTE90_010125</name>
</gene>
<comment type="subcellular location">
    <subcellularLocation>
        <location evidence="1">Membrane</location>
        <topology evidence="1">Single-pass membrane protein</topology>
    </subcellularLocation>
</comment>
<feature type="domain" description="Ig-like" evidence="6">
    <location>
        <begin position="157"/>
        <end position="252"/>
    </location>
</feature>
<dbReference type="InterPro" id="IPR007110">
    <property type="entry name" value="Ig-like_dom"/>
</dbReference>
<dbReference type="InterPro" id="IPR013162">
    <property type="entry name" value="CD80_C2-set"/>
</dbReference>
<feature type="transmembrane region" description="Helical" evidence="5">
    <location>
        <begin position="660"/>
        <end position="682"/>
    </location>
</feature>
<dbReference type="AlphaFoldDB" id="A0AAV6UDS5"/>
<dbReference type="SMART" id="SM00408">
    <property type="entry name" value="IGc2"/>
    <property type="match status" value="3"/>
</dbReference>
<evidence type="ECO:0000259" key="7">
    <source>
        <dbReference type="PROSITE" id="PS50853"/>
    </source>
</evidence>
<dbReference type="SUPFAM" id="SSF49265">
    <property type="entry name" value="Fibronectin type III"/>
    <property type="match status" value="1"/>
</dbReference>
<dbReference type="InterPro" id="IPR003599">
    <property type="entry name" value="Ig_sub"/>
</dbReference>
<dbReference type="Pfam" id="PF08205">
    <property type="entry name" value="C2-set_2"/>
    <property type="match status" value="1"/>
</dbReference>
<dbReference type="Pfam" id="PF13927">
    <property type="entry name" value="Ig_3"/>
    <property type="match status" value="1"/>
</dbReference>
<accession>A0AAV6UDS5</accession>
<dbReference type="PROSITE" id="PS50853">
    <property type="entry name" value="FN3"/>
    <property type="match status" value="1"/>
</dbReference>
<dbReference type="InterPro" id="IPR036116">
    <property type="entry name" value="FN3_sf"/>
</dbReference>
<evidence type="ECO:0000313" key="8">
    <source>
        <dbReference type="EMBL" id="KAG8182359.1"/>
    </source>
</evidence>
<dbReference type="InterPro" id="IPR003961">
    <property type="entry name" value="FN3_dom"/>
</dbReference>
<keyword evidence="9" id="KW-1185">Reference proteome</keyword>
<dbReference type="InterPro" id="IPR013783">
    <property type="entry name" value="Ig-like_fold"/>
</dbReference>
<comment type="caution">
    <text evidence="8">The sequence shown here is derived from an EMBL/GenBank/DDBJ whole genome shotgun (WGS) entry which is preliminary data.</text>
</comment>
<dbReference type="PANTHER" id="PTHR23278:SF19">
    <property type="entry name" value="OBSCURIN"/>
    <property type="match status" value="1"/>
</dbReference>
<dbReference type="SMART" id="SM00409">
    <property type="entry name" value="IG"/>
    <property type="match status" value="4"/>
</dbReference>
<feature type="region of interest" description="Disordered" evidence="4">
    <location>
        <begin position="692"/>
        <end position="722"/>
    </location>
</feature>
<feature type="compositionally biased region" description="Basic and acidic residues" evidence="4">
    <location>
        <begin position="692"/>
        <end position="721"/>
    </location>
</feature>
<dbReference type="CDD" id="cd00096">
    <property type="entry name" value="Ig"/>
    <property type="match status" value="1"/>
</dbReference>
<organism evidence="8 9">
    <name type="scientific">Oedothorax gibbosus</name>
    <dbReference type="NCBI Taxonomy" id="931172"/>
    <lineage>
        <taxon>Eukaryota</taxon>
        <taxon>Metazoa</taxon>
        <taxon>Ecdysozoa</taxon>
        <taxon>Arthropoda</taxon>
        <taxon>Chelicerata</taxon>
        <taxon>Arachnida</taxon>
        <taxon>Araneae</taxon>
        <taxon>Araneomorphae</taxon>
        <taxon>Entelegynae</taxon>
        <taxon>Araneoidea</taxon>
        <taxon>Linyphiidae</taxon>
        <taxon>Erigoninae</taxon>
        <taxon>Oedothorax</taxon>
    </lineage>
</organism>
<dbReference type="Proteomes" id="UP000827092">
    <property type="component" value="Unassembled WGS sequence"/>
</dbReference>
<dbReference type="EMBL" id="JAFNEN010000466">
    <property type="protein sequence ID" value="KAG8182359.1"/>
    <property type="molecule type" value="Genomic_DNA"/>
</dbReference>
<dbReference type="PANTHER" id="PTHR23278">
    <property type="entry name" value="SIDESTEP PROTEIN"/>
    <property type="match status" value="1"/>
</dbReference>
<evidence type="ECO:0008006" key="10">
    <source>
        <dbReference type="Google" id="ProtNLM"/>
    </source>
</evidence>
<keyword evidence="2 5" id="KW-0472">Membrane</keyword>
<feature type="domain" description="Ig-like" evidence="6">
    <location>
        <begin position="456"/>
        <end position="529"/>
    </location>
</feature>
<dbReference type="CDD" id="cd00063">
    <property type="entry name" value="FN3"/>
    <property type="match status" value="1"/>
</dbReference>
<feature type="domain" description="Fibronectin type-III" evidence="7">
    <location>
        <begin position="551"/>
        <end position="645"/>
    </location>
</feature>
<feature type="domain" description="Ig-like" evidence="6">
    <location>
        <begin position="359"/>
        <end position="445"/>
    </location>
</feature>
<dbReference type="PROSITE" id="PS50835">
    <property type="entry name" value="IG_LIKE"/>
    <property type="match status" value="5"/>
</dbReference>
<dbReference type="InterPro" id="IPR003598">
    <property type="entry name" value="Ig_sub2"/>
</dbReference>
<proteinExistence type="predicted"/>
<keyword evidence="3" id="KW-1015">Disulfide bond</keyword>
<dbReference type="GO" id="GO:0016020">
    <property type="term" value="C:membrane"/>
    <property type="evidence" value="ECO:0007669"/>
    <property type="project" value="UniProtKB-SubCell"/>
</dbReference>
<feature type="domain" description="Ig-like" evidence="6">
    <location>
        <begin position="259"/>
        <end position="354"/>
    </location>
</feature>
<keyword evidence="5" id="KW-1133">Transmembrane helix</keyword>
<evidence type="ECO:0000256" key="1">
    <source>
        <dbReference type="ARBA" id="ARBA00004167"/>
    </source>
</evidence>